<dbReference type="InterPro" id="IPR024937">
    <property type="entry name" value="Domain_X"/>
</dbReference>
<dbReference type="PROSITE" id="PS50878">
    <property type="entry name" value="RT_POL"/>
    <property type="match status" value="1"/>
</dbReference>
<evidence type="ECO:0000256" key="4">
    <source>
        <dbReference type="SAM" id="Phobius"/>
    </source>
</evidence>
<dbReference type="InterPro" id="IPR000477">
    <property type="entry name" value="RT_dom"/>
</dbReference>
<evidence type="ECO:0000256" key="1">
    <source>
        <dbReference type="ARBA" id="ARBA00004173"/>
    </source>
</evidence>
<evidence type="ECO:0000256" key="2">
    <source>
        <dbReference type="ARBA" id="ARBA00023128"/>
    </source>
</evidence>
<comment type="subcellular location">
    <subcellularLocation>
        <location evidence="1">Mitochondrion</location>
    </subcellularLocation>
</comment>
<feature type="compositionally biased region" description="Polar residues" evidence="3">
    <location>
        <begin position="188"/>
        <end position="200"/>
    </location>
</feature>
<feature type="region of interest" description="Disordered" evidence="3">
    <location>
        <begin position="120"/>
        <end position="200"/>
    </location>
</feature>
<dbReference type="PANTHER" id="PTHR34047:SF8">
    <property type="entry name" value="PROTEIN YKFC"/>
    <property type="match status" value="1"/>
</dbReference>
<evidence type="ECO:0000259" key="5">
    <source>
        <dbReference type="PROSITE" id="PS50878"/>
    </source>
</evidence>
<keyword evidence="4" id="KW-1133">Transmembrane helix</keyword>
<gene>
    <name evidence="6" type="primary">orf827</name>
</gene>
<dbReference type="PANTHER" id="PTHR34047">
    <property type="entry name" value="NUCLEAR INTRON MATURASE 1, MITOCHONDRIAL-RELATED"/>
    <property type="match status" value="1"/>
</dbReference>
<dbReference type="EMBL" id="MH620792">
    <property type="protein sequence ID" value="AYE67608.1"/>
    <property type="molecule type" value="Genomic_DNA"/>
</dbReference>
<dbReference type="GO" id="GO:0006397">
    <property type="term" value="P:mRNA processing"/>
    <property type="evidence" value="ECO:0007669"/>
    <property type="project" value="InterPro"/>
</dbReference>
<reference evidence="6" key="1">
    <citation type="journal article" date="2018" name="Front. Microbiol.">
        <title>Comparison of the Mitochondrial Genome Sequences of Six Annulohypoxylon stygium Isolates Suggests Short Fragment Insertions as a Potential Factor Leading to Larger Genomic Size.</title>
        <authorList>
            <person name="Deng Y."/>
            <person name="Hsiang T."/>
            <person name="Li S."/>
            <person name="Lin L."/>
            <person name="Wang Q."/>
            <person name="Chen Q."/>
            <person name="Xie B."/>
            <person name="Ming R."/>
        </authorList>
    </citation>
    <scope>NUCLEOTIDE SEQUENCE</scope>
    <source>
        <strain evidence="6">C</strain>
    </source>
</reference>
<protein>
    <recommendedName>
        <fullName evidence="5">Reverse transcriptase domain-containing protein</fullName>
    </recommendedName>
</protein>
<dbReference type="SUPFAM" id="SSF56672">
    <property type="entry name" value="DNA/RNA polymerases"/>
    <property type="match status" value="1"/>
</dbReference>
<proteinExistence type="predicted"/>
<evidence type="ECO:0000256" key="3">
    <source>
        <dbReference type="SAM" id="MobiDB-lite"/>
    </source>
</evidence>
<dbReference type="AlphaFoldDB" id="A0A386RWB7"/>
<keyword evidence="2 6" id="KW-0496">Mitochondrion</keyword>
<feature type="domain" description="Reverse transcriptase" evidence="5">
    <location>
        <begin position="267"/>
        <end position="553"/>
    </location>
</feature>
<dbReference type="GO" id="GO:0005739">
    <property type="term" value="C:mitochondrion"/>
    <property type="evidence" value="ECO:0007669"/>
    <property type="project" value="UniProtKB-SubCell"/>
</dbReference>
<organism evidence="6">
    <name type="scientific">Annulohypoxylon stygium</name>
    <dbReference type="NCBI Taxonomy" id="326628"/>
    <lineage>
        <taxon>Eukaryota</taxon>
        <taxon>Fungi</taxon>
        <taxon>Dikarya</taxon>
        <taxon>Ascomycota</taxon>
        <taxon>Pezizomycotina</taxon>
        <taxon>Sordariomycetes</taxon>
        <taxon>Xylariomycetidae</taxon>
        <taxon>Xylariales</taxon>
        <taxon>Hypoxylaceae</taxon>
        <taxon>Annulohypoxylon</taxon>
    </lineage>
</organism>
<dbReference type="Pfam" id="PF01348">
    <property type="entry name" value="Intron_maturas2"/>
    <property type="match status" value="1"/>
</dbReference>
<feature type="compositionally biased region" description="Basic and acidic residues" evidence="3">
    <location>
        <begin position="167"/>
        <end position="187"/>
    </location>
</feature>
<keyword evidence="4" id="KW-0812">Transmembrane</keyword>
<dbReference type="Pfam" id="PF00078">
    <property type="entry name" value="RVT_1"/>
    <property type="match status" value="1"/>
</dbReference>
<dbReference type="InterPro" id="IPR043502">
    <property type="entry name" value="DNA/RNA_pol_sf"/>
</dbReference>
<dbReference type="InterPro" id="IPR051083">
    <property type="entry name" value="GrpII_Intron_Splice-Mob/Def"/>
</dbReference>
<sequence>MCVMFMSRSINLGISSIVNTTSLFIILTIYLLYSIGRVKANNLYSVKADVERKIDTGQPSFNCLIKRFWQGYAKKLDTYRSPWVGLFPLSWISRETISNLQATGGRSDFGSCLIAEGHSNEESSNTCAQEPKSENPVLNTERNNTIKELSDLSASTPKGKRRRSPHSSRDQKNPKPRKMKGDSERSQTTKQGSRNKISSPNLRMFVLHRLEQYKNKDGKYSGIIRILADAGFLQYCYMLIKGIPGNMSPGTTEETLDGLSYQWFVNVANDLKIGRFRFTPVRRVLIPKPGKREKRPLGVGSPREKIVQKGLQIILEAIYENMFLDCSHGFRPNRSTHSALKPLYLKGHQFKWVIQGDISKCFDTIPHDVIINLIKRQISCDRIIDLLHKAITVGYLNPRSKKLTKSTIGTPQGSVLSPLLANVVLHELDKYIMTILIPEYHKGKRRSTNPEYNRLSHIRHTKKDATTIEKENALIEMLKIPRMDINDPNYRRSMYIRYADDFVYLFEGPISEAKVIKEKIKEALLELTGLELNDAKTLITHSNKGFSFLGAHVKTLKRVGFMMKTKTVKGKPITMRSNVRARLNMPTKTLIEKLIKNKFARRNHIGKILAAPQTNLVNLDHSTIIQFYNSKIQGILNYYTFAANRIEIQNLIWIFRQSLAKTLARKLKLKSMRQAFKKYGPLLKDPFTDLKLLVPKSLPTIHKYNVKENMGLPSDIIEQTWYGRLTSTNLFKQCAICNTSANIQMHHLRSVKDVRAGMANHRSSFKEWIGASLRKQIPLCQYHHSLYHQGKLLNHELNLISKYSHNMTKDMDLKDIVSERAKKIKTK</sequence>
<dbReference type="CDD" id="cd01651">
    <property type="entry name" value="RT_G2_intron"/>
    <property type="match status" value="1"/>
</dbReference>
<geneLocation type="mitochondrion" evidence="6"/>
<evidence type="ECO:0000313" key="6">
    <source>
        <dbReference type="EMBL" id="AYE67608.1"/>
    </source>
</evidence>
<keyword evidence="4" id="KW-0472">Membrane</keyword>
<accession>A0A386RWB7</accession>
<feature type="transmembrane region" description="Helical" evidence="4">
    <location>
        <begin position="12"/>
        <end position="33"/>
    </location>
</feature>
<name>A0A386RWB7_9PEZI</name>